<evidence type="ECO:0000313" key="1">
    <source>
        <dbReference type="EMBL" id="MBX48289.1"/>
    </source>
</evidence>
<name>A0A2P2P0X3_RHIMU</name>
<sequence length="47" mass="5314">MTHLIGFLTLPNKLCQLNLKHLFMLSILTELTSTHDSTGTDEVNQFP</sequence>
<protein>
    <submittedName>
        <fullName evidence="1">Uncharacterized protein</fullName>
    </submittedName>
</protein>
<organism evidence="1">
    <name type="scientific">Rhizophora mucronata</name>
    <name type="common">Asiatic mangrove</name>
    <dbReference type="NCBI Taxonomy" id="61149"/>
    <lineage>
        <taxon>Eukaryota</taxon>
        <taxon>Viridiplantae</taxon>
        <taxon>Streptophyta</taxon>
        <taxon>Embryophyta</taxon>
        <taxon>Tracheophyta</taxon>
        <taxon>Spermatophyta</taxon>
        <taxon>Magnoliopsida</taxon>
        <taxon>eudicotyledons</taxon>
        <taxon>Gunneridae</taxon>
        <taxon>Pentapetalae</taxon>
        <taxon>rosids</taxon>
        <taxon>fabids</taxon>
        <taxon>Malpighiales</taxon>
        <taxon>Rhizophoraceae</taxon>
        <taxon>Rhizophora</taxon>
    </lineage>
</organism>
<dbReference type="EMBL" id="GGEC01067805">
    <property type="protein sequence ID" value="MBX48289.1"/>
    <property type="molecule type" value="Transcribed_RNA"/>
</dbReference>
<accession>A0A2P2P0X3</accession>
<dbReference type="AlphaFoldDB" id="A0A2P2P0X3"/>
<proteinExistence type="predicted"/>
<reference evidence="1" key="1">
    <citation type="submission" date="2018-02" db="EMBL/GenBank/DDBJ databases">
        <title>Rhizophora mucronata_Transcriptome.</title>
        <authorList>
            <person name="Meera S.P."/>
            <person name="Sreeshan A."/>
            <person name="Augustine A."/>
        </authorList>
    </citation>
    <scope>NUCLEOTIDE SEQUENCE</scope>
    <source>
        <tissue evidence="1">Leaf</tissue>
    </source>
</reference>